<reference evidence="4 5" key="1">
    <citation type="journal article" date="2022" name="Nat. Ecol. Evol.">
        <title>A masculinizing supergene underlies an exaggerated male reproductive morph in a spider.</title>
        <authorList>
            <person name="Hendrickx F."/>
            <person name="De Corte Z."/>
            <person name="Sonet G."/>
            <person name="Van Belleghem S.M."/>
            <person name="Kostlbacher S."/>
            <person name="Vangestel C."/>
        </authorList>
    </citation>
    <scope>NUCLEOTIDE SEQUENCE [LARGE SCALE GENOMIC DNA]</scope>
    <source>
        <strain evidence="4">W744_W776</strain>
    </source>
</reference>
<feature type="compositionally biased region" description="Low complexity" evidence="2">
    <location>
        <begin position="444"/>
        <end position="454"/>
    </location>
</feature>
<dbReference type="PROSITE" id="PS50001">
    <property type="entry name" value="SH2"/>
    <property type="match status" value="1"/>
</dbReference>
<comment type="caution">
    <text evidence="4">The sequence shown here is derived from an EMBL/GenBank/DDBJ whole genome shotgun (WGS) entry which is preliminary data.</text>
</comment>
<protein>
    <recommendedName>
        <fullName evidence="3">SH2 domain-containing protein</fullName>
    </recommendedName>
</protein>
<keyword evidence="5" id="KW-1185">Reference proteome</keyword>
<dbReference type="EMBL" id="JAFNEN010000043">
    <property type="protein sequence ID" value="KAG8198130.1"/>
    <property type="molecule type" value="Genomic_DNA"/>
</dbReference>
<feature type="domain" description="SH2" evidence="3">
    <location>
        <begin position="248"/>
        <end position="342"/>
    </location>
</feature>
<accession>A0AAV6VNS0</accession>
<evidence type="ECO:0000313" key="5">
    <source>
        <dbReference type="Proteomes" id="UP000827092"/>
    </source>
</evidence>
<feature type="compositionally biased region" description="Polar residues" evidence="2">
    <location>
        <begin position="485"/>
        <end position="498"/>
    </location>
</feature>
<feature type="compositionally biased region" description="Polar residues" evidence="2">
    <location>
        <begin position="534"/>
        <end position="570"/>
    </location>
</feature>
<evidence type="ECO:0000259" key="3">
    <source>
        <dbReference type="PROSITE" id="PS50001"/>
    </source>
</evidence>
<evidence type="ECO:0000313" key="4">
    <source>
        <dbReference type="EMBL" id="KAG8198130.1"/>
    </source>
</evidence>
<dbReference type="SMART" id="SM00252">
    <property type="entry name" value="SH2"/>
    <property type="match status" value="1"/>
</dbReference>
<dbReference type="SUPFAM" id="SSF55550">
    <property type="entry name" value="SH2 domain"/>
    <property type="match status" value="1"/>
</dbReference>
<name>A0AAV6VNS0_9ARAC</name>
<feature type="region of interest" description="Disordered" evidence="2">
    <location>
        <begin position="118"/>
        <end position="186"/>
    </location>
</feature>
<dbReference type="Pfam" id="PF00017">
    <property type="entry name" value="SH2"/>
    <property type="match status" value="1"/>
</dbReference>
<feature type="region of interest" description="Disordered" evidence="2">
    <location>
        <begin position="523"/>
        <end position="603"/>
    </location>
</feature>
<dbReference type="InterPro" id="IPR000980">
    <property type="entry name" value="SH2"/>
</dbReference>
<feature type="compositionally biased region" description="Pro residues" evidence="2">
    <location>
        <begin position="419"/>
        <end position="439"/>
    </location>
</feature>
<gene>
    <name evidence="4" type="ORF">JTE90_006883</name>
</gene>
<feature type="region of interest" description="Disordered" evidence="2">
    <location>
        <begin position="373"/>
        <end position="498"/>
    </location>
</feature>
<organism evidence="4 5">
    <name type="scientific">Oedothorax gibbosus</name>
    <dbReference type="NCBI Taxonomy" id="931172"/>
    <lineage>
        <taxon>Eukaryota</taxon>
        <taxon>Metazoa</taxon>
        <taxon>Ecdysozoa</taxon>
        <taxon>Arthropoda</taxon>
        <taxon>Chelicerata</taxon>
        <taxon>Arachnida</taxon>
        <taxon>Araneae</taxon>
        <taxon>Araneomorphae</taxon>
        <taxon>Entelegynae</taxon>
        <taxon>Araneoidea</taxon>
        <taxon>Linyphiidae</taxon>
        <taxon>Erigoninae</taxon>
        <taxon>Oedothorax</taxon>
    </lineage>
</organism>
<dbReference type="AlphaFoldDB" id="A0AAV6VNS0"/>
<evidence type="ECO:0000256" key="2">
    <source>
        <dbReference type="SAM" id="MobiDB-lite"/>
    </source>
</evidence>
<feature type="compositionally biased region" description="Polar residues" evidence="2">
    <location>
        <begin position="391"/>
        <end position="401"/>
    </location>
</feature>
<feature type="compositionally biased region" description="Polar residues" evidence="2">
    <location>
        <begin position="637"/>
        <end position="652"/>
    </location>
</feature>
<feature type="region of interest" description="Disordered" evidence="2">
    <location>
        <begin position="628"/>
        <end position="729"/>
    </location>
</feature>
<keyword evidence="1" id="KW-0727">SH2 domain</keyword>
<dbReference type="Gene3D" id="3.30.505.10">
    <property type="entry name" value="SH2 domain"/>
    <property type="match status" value="1"/>
</dbReference>
<evidence type="ECO:0000256" key="1">
    <source>
        <dbReference type="PROSITE-ProRule" id="PRU00191"/>
    </source>
</evidence>
<dbReference type="InterPro" id="IPR036860">
    <property type="entry name" value="SH2_dom_sf"/>
</dbReference>
<feature type="compositionally biased region" description="Pro residues" evidence="2">
    <location>
        <begin position="168"/>
        <end position="180"/>
    </location>
</feature>
<feature type="compositionally biased region" description="Pro residues" evidence="2">
    <location>
        <begin position="124"/>
        <end position="133"/>
    </location>
</feature>
<sequence>MLRVCTLSSWADRGIATCVVKDPFLPYRYTTVRGLMKEKVQRLYPAACEDRLLCIFMTTLWWYQSLISGVANDLDLMLQDLFPDAIPSPLRDEYGFADDIPLDQRAFANHGALLEQYMRGTGPEPFPVEPLPPGSSTEYRSSRSLHLPPAEDTATSDSGRTTPTSASPSPPPPAPPPRCPVAPSVAAQAHLSSAAASILGAQQPGMVSSSSVSSVQECTSEEDGGSSGSFAPCDIGLLERLIRTHPIWFLPGIGRAGATHLLQGKDVGNFVVRHSSKPSTMALSVRLPEEKGPYVEHYLIETVGDAQLRLEGSDNNFHAIPMLVAHYCQCCDELPVQLALPLSLAQAGSRQELSSLALLGQEFWLSSLIRSPVPGSEPAPAEPTPALHSTFKPSSQEDPNTPSSSSPPPPVAPKHQPHGAPPPPPPRSALPTPRAPQSPPTDASSPELSSPPSSNRLTEEKDSEDVPDPSPSPESKQRKPAQVAHYSQSNISDLPYYTSSLSDKISDYEDVWGLDGTERRVSRLQTFRPHSKSENQTSQIFSQRHQSRQSDSFTQTANGESPSPESSDNFPSPFYSEPVDSVPPARIFSHRFSDPNLHWPPSAHRRGVDATLDEERLASLSSSVDNIRALSPEQSRRQPLSTQWVQELSQRISSKKDSQTQVSSRDLSSVPKKPPPVPRKGGKGGGAWPLDSSWEWMAHDDDTSSDDAPPPPVPSGGMVGSAKFPLHVG</sequence>
<feature type="compositionally biased region" description="Polar residues" evidence="2">
    <location>
        <begin position="134"/>
        <end position="144"/>
    </location>
</feature>
<proteinExistence type="predicted"/>
<dbReference type="Proteomes" id="UP000827092">
    <property type="component" value="Unassembled WGS sequence"/>
</dbReference>